<feature type="domain" description="F-box" evidence="1">
    <location>
        <begin position="27"/>
        <end position="58"/>
    </location>
</feature>
<gene>
    <name evidence="2" type="ORF">PYCCODRAFT_1427883</name>
</gene>
<dbReference type="InterPro" id="IPR036047">
    <property type="entry name" value="F-box-like_dom_sf"/>
</dbReference>
<accession>A0A1Y2IB43</accession>
<dbReference type="Proteomes" id="UP000193067">
    <property type="component" value="Unassembled WGS sequence"/>
</dbReference>
<evidence type="ECO:0000313" key="2">
    <source>
        <dbReference type="EMBL" id="OSC98344.1"/>
    </source>
</evidence>
<dbReference type="InterPro" id="IPR001810">
    <property type="entry name" value="F-box_dom"/>
</dbReference>
<proteinExistence type="predicted"/>
<dbReference type="Pfam" id="PF00646">
    <property type="entry name" value="F-box"/>
    <property type="match status" value="1"/>
</dbReference>
<name>A0A1Y2IB43_TRAC3</name>
<sequence length="450" mass="51369">MKRRKRGAKKPRDSVVATGTIIAHLPTLPLDVWHIVFENAPKATLQACSCVSRAWREVAVPFLFASIEIIRSAGDYADTCEELLNTYPHLARHIRQLELRRETDWSSKVYPVVSRDLLATLLTRLPCLEELRLRSLWISPSQRQSSDVPTARRLNKLILVDCGEEGRDTSPVDPRILLDFASTVPVNMVNIEVFTTQRQTVSPVPTPPLRLLDCHSLQLGSRWEERYRHSWDNMSWVCDALRDAFAPRRLTSLSLCFWILGDDPMSMRALGRFLHHACSHTMQRLSFPVMINSAVASGPNNSDKAEFWRVLYLHEFTEIDTFEMSLTVVSRGTHPDSPSAPRLPLGAVCVAIFSILPPTVRKVTLTLWDVKEASQVKNKRMLNLSALDDALEARAPVLEKVRLVFRGEWYLLEFAEAATKAMAKCKKRRMLEVVDWFHHTGQTWKPEDRL</sequence>
<dbReference type="STRING" id="1353009.A0A1Y2IB43"/>
<dbReference type="Gene3D" id="3.80.10.10">
    <property type="entry name" value="Ribonuclease Inhibitor"/>
    <property type="match status" value="1"/>
</dbReference>
<organism evidence="2 3">
    <name type="scientific">Trametes coccinea (strain BRFM310)</name>
    <name type="common">Pycnoporus coccineus</name>
    <dbReference type="NCBI Taxonomy" id="1353009"/>
    <lineage>
        <taxon>Eukaryota</taxon>
        <taxon>Fungi</taxon>
        <taxon>Dikarya</taxon>
        <taxon>Basidiomycota</taxon>
        <taxon>Agaricomycotina</taxon>
        <taxon>Agaricomycetes</taxon>
        <taxon>Polyporales</taxon>
        <taxon>Polyporaceae</taxon>
        <taxon>Trametes</taxon>
    </lineage>
</organism>
<dbReference type="InterPro" id="IPR032675">
    <property type="entry name" value="LRR_dom_sf"/>
</dbReference>
<dbReference type="OrthoDB" id="2746815at2759"/>
<reference evidence="2 3" key="1">
    <citation type="journal article" date="2015" name="Biotechnol. Biofuels">
        <title>Enhanced degradation of softwood versus hardwood by the white-rot fungus Pycnoporus coccineus.</title>
        <authorList>
            <person name="Couturier M."/>
            <person name="Navarro D."/>
            <person name="Chevret D."/>
            <person name="Henrissat B."/>
            <person name="Piumi F."/>
            <person name="Ruiz-Duenas F.J."/>
            <person name="Martinez A.T."/>
            <person name="Grigoriev I.V."/>
            <person name="Riley R."/>
            <person name="Lipzen A."/>
            <person name="Berrin J.G."/>
            <person name="Master E.R."/>
            <person name="Rosso M.N."/>
        </authorList>
    </citation>
    <scope>NUCLEOTIDE SEQUENCE [LARGE SCALE GENOMIC DNA]</scope>
    <source>
        <strain evidence="2 3">BRFM310</strain>
    </source>
</reference>
<evidence type="ECO:0000313" key="3">
    <source>
        <dbReference type="Proteomes" id="UP000193067"/>
    </source>
</evidence>
<dbReference type="EMBL" id="KZ084139">
    <property type="protein sequence ID" value="OSC98344.1"/>
    <property type="molecule type" value="Genomic_DNA"/>
</dbReference>
<dbReference type="SUPFAM" id="SSF81383">
    <property type="entry name" value="F-box domain"/>
    <property type="match status" value="1"/>
</dbReference>
<dbReference type="AlphaFoldDB" id="A0A1Y2IB43"/>
<protein>
    <recommendedName>
        <fullName evidence="1">F-box domain-containing protein</fullName>
    </recommendedName>
</protein>
<evidence type="ECO:0000259" key="1">
    <source>
        <dbReference type="Pfam" id="PF00646"/>
    </source>
</evidence>
<keyword evidence="3" id="KW-1185">Reference proteome</keyword>